<dbReference type="Proteomes" id="UP000471640">
    <property type="component" value="Unassembled WGS sequence"/>
</dbReference>
<dbReference type="Pfam" id="PF01850">
    <property type="entry name" value="PIN"/>
    <property type="match status" value="1"/>
</dbReference>
<feature type="binding site" evidence="8">
    <location>
        <position position="98"/>
    </location>
    <ligand>
        <name>Mg(2+)</name>
        <dbReference type="ChEBI" id="CHEBI:18420"/>
    </ligand>
</feature>
<dbReference type="InterPro" id="IPR022907">
    <property type="entry name" value="VapC_family"/>
</dbReference>
<dbReference type="Gene3D" id="3.40.50.1010">
    <property type="entry name" value="5'-nuclease"/>
    <property type="match status" value="1"/>
</dbReference>
<dbReference type="SUPFAM" id="SSF88723">
    <property type="entry name" value="PIN domain-like"/>
    <property type="match status" value="1"/>
</dbReference>
<evidence type="ECO:0000256" key="3">
    <source>
        <dbReference type="ARBA" id="ARBA00022722"/>
    </source>
</evidence>
<dbReference type="InterPro" id="IPR002716">
    <property type="entry name" value="PIN_dom"/>
</dbReference>
<dbReference type="InterPro" id="IPR029060">
    <property type="entry name" value="PIN-like_dom_sf"/>
</dbReference>
<reference evidence="11" key="1">
    <citation type="journal article" date="2020" name="Microbiol. Resour. Announc.">
        <title>Draft Genome Sequences of Thiorhodococcus mannitoliphagus and Thiorhodococcus minor, Purple Sulfur Photosynthetic Bacteria in the Gammaproteobacterial Family Chromatiaceae.</title>
        <authorList>
            <person name="Aviles F.A."/>
            <person name="Meyer T.E."/>
            <person name="Kyndt J.A."/>
        </authorList>
    </citation>
    <scope>NUCLEOTIDE SEQUENCE [LARGE SCALE GENOMIC DNA]</scope>
    <source>
        <strain evidence="11">DSM 18266</strain>
    </source>
</reference>
<accession>A0A6P1DW46</accession>
<dbReference type="GO" id="GO:0090729">
    <property type="term" value="F:toxin activity"/>
    <property type="evidence" value="ECO:0007669"/>
    <property type="project" value="UniProtKB-KW"/>
</dbReference>
<keyword evidence="2 8" id="KW-1277">Toxin-antitoxin system</keyword>
<dbReference type="GO" id="GO:0016787">
    <property type="term" value="F:hydrolase activity"/>
    <property type="evidence" value="ECO:0007669"/>
    <property type="project" value="UniProtKB-KW"/>
</dbReference>
<evidence type="ECO:0000256" key="2">
    <source>
        <dbReference type="ARBA" id="ARBA00022649"/>
    </source>
</evidence>
<organism evidence="10 11">
    <name type="scientific">Thiorhodococcus mannitoliphagus</name>
    <dbReference type="NCBI Taxonomy" id="329406"/>
    <lineage>
        <taxon>Bacteria</taxon>
        <taxon>Pseudomonadati</taxon>
        <taxon>Pseudomonadota</taxon>
        <taxon>Gammaproteobacteria</taxon>
        <taxon>Chromatiales</taxon>
        <taxon>Chromatiaceae</taxon>
        <taxon>Thiorhodococcus</taxon>
    </lineage>
</organism>
<dbReference type="GO" id="GO:0000287">
    <property type="term" value="F:magnesium ion binding"/>
    <property type="evidence" value="ECO:0007669"/>
    <property type="project" value="UniProtKB-UniRule"/>
</dbReference>
<dbReference type="EMBL" id="JAAIJR010000065">
    <property type="protein sequence ID" value="NEX21700.1"/>
    <property type="molecule type" value="Genomic_DNA"/>
</dbReference>
<keyword evidence="6 8" id="KW-0460">Magnesium</keyword>
<comment type="similarity">
    <text evidence="7 8">Belongs to the PINc/VapC protein family.</text>
</comment>
<sequence length="135" mass="15059">MNGYLLDTNICIAWLKNRSIVAERVIAAGENQVFLCSPVKSELWYGACRSQRVKEHQAALLAFFVSMATLPFDDEAALRCGELRAHLARRGTPIGPYDIQIAAIGLTHGMTVVTNNVAEFSRVPDIRIEDWLIRT</sequence>
<dbReference type="InterPro" id="IPR050556">
    <property type="entry name" value="Type_II_TA_system_RNase"/>
</dbReference>
<evidence type="ECO:0000256" key="7">
    <source>
        <dbReference type="ARBA" id="ARBA00038093"/>
    </source>
</evidence>
<protein>
    <recommendedName>
        <fullName evidence="8">Ribonuclease VapC</fullName>
        <shortName evidence="8">RNase VapC</shortName>
        <ecNumber evidence="8">3.1.-.-</ecNumber>
    </recommendedName>
    <alternativeName>
        <fullName evidence="8">Toxin VapC</fullName>
    </alternativeName>
</protein>
<dbReference type="GO" id="GO:0004540">
    <property type="term" value="F:RNA nuclease activity"/>
    <property type="evidence" value="ECO:0007669"/>
    <property type="project" value="InterPro"/>
</dbReference>
<gene>
    <name evidence="8" type="primary">vapC</name>
    <name evidence="10" type="ORF">G3480_15505</name>
</gene>
<dbReference type="HAMAP" id="MF_00265">
    <property type="entry name" value="VapC_Nob1"/>
    <property type="match status" value="1"/>
</dbReference>
<dbReference type="RefSeq" id="WP_164654804.1">
    <property type="nucleotide sequence ID" value="NZ_JAAIJR010000065.1"/>
</dbReference>
<comment type="function">
    <text evidence="8">Toxic component of a toxin-antitoxin (TA) system. An RNase.</text>
</comment>
<evidence type="ECO:0000256" key="5">
    <source>
        <dbReference type="ARBA" id="ARBA00022801"/>
    </source>
</evidence>
<keyword evidence="11" id="KW-1185">Reference proteome</keyword>
<proteinExistence type="inferred from homology"/>
<keyword evidence="3 8" id="KW-0540">Nuclease</keyword>
<dbReference type="CDD" id="cd18745">
    <property type="entry name" value="PIN_VapC4-5_FitB-like"/>
    <property type="match status" value="1"/>
</dbReference>
<evidence type="ECO:0000256" key="6">
    <source>
        <dbReference type="ARBA" id="ARBA00022842"/>
    </source>
</evidence>
<evidence type="ECO:0000256" key="1">
    <source>
        <dbReference type="ARBA" id="ARBA00001946"/>
    </source>
</evidence>
<comment type="cofactor">
    <cofactor evidence="1 8">
        <name>Mg(2+)</name>
        <dbReference type="ChEBI" id="CHEBI:18420"/>
    </cofactor>
</comment>
<reference evidence="10 11" key="2">
    <citation type="submission" date="2020-02" db="EMBL/GenBank/DDBJ databases">
        <title>Genome sequences of Thiorhodococcus mannitoliphagus and Thiorhodococcus minor, purple sulfur photosynthetic bacteria in the gammaproteobacterial family, Chromatiaceae.</title>
        <authorList>
            <person name="Aviles F.A."/>
            <person name="Meyer T.E."/>
            <person name="Kyndt J.A."/>
        </authorList>
    </citation>
    <scope>NUCLEOTIDE SEQUENCE [LARGE SCALE GENOMIC DNA]</scope>
    <source>
        <strain evidence="10 11">DSM 18266</strain>
    </source>
</reference>
<evidence type="ECO:0000313" key="11">
    <source>
        <dbReference type="Proteomes" id="UP000471640"/>
    </source>
</evidence>
<dbReference type="AlphaFoldDB" id="A0A6P1DW46"/>
<name>A0A6P1DW46_9GAMM</name>
<evidence type="ECO:0000256" key="4">
    <source>
        <dbReference type="ARBA" id="ARBA00022723"/>
    </source>
</evidence>
<keyword evidence="8" id="KW-0800">Toxin</keyword>
<evidence type="ECO:0000256" key="8">
    <source>
        <dbReference type="HAMAP-Rule" id="MF_00265"/>
    </source>
</evidence>
<dbReference type="PANTHER" id="PTHR33653">
    <property type="entry name" value="RIBONUCLEASE VAPC2"/>
    <property type="match status" value="1"/>
</dbReference>
<evidence type="ECO:0000259" key="9">
    <source>
        <dbReference type="Pfam" id="PF01850"/>
    </source>
</evidence>
<comment type="caution">
    <text evidence="10">The sequence shown here is derived from an EMBL/GenBank/DDBJ whole genome shotgun (WGS) entry which is preliminary data.</text>
</comment>
<feature type="domain" description="PIN" evidence="9">
    <location>
        <begin position="4"/>
        <end position="124"/>
    </location>
</feature>
<keyword evidence="5 8" id="KW-0378">Hydrolase</keyword>
<feature type="binding site" evidence="8">
    <location>
        <position position="7"/>
    </location>
    <ligand>
        <name>Mg(2+)</name>
        <dbReference type="ChEBI" id="CHEBI:18420"/>
    </ligand>
</feature>
<dbReference type="PANTHER" id="PTHR33653:SF1">
    <property type="entry name" value="RIBONUCLEASE VAPC2"/>
    <property type="match status" value="1"/>
</dbReference>
<evidence type="ECO:0000313" key="10">
    <source>
        <dbReference type="EMBL" id="NEX21700.1"/>
    </source>
</evidence>
<keyword evidence="4 8" id="KW-0479">Metal-binding</keyword>
<dbReference type="EC" id="3.1.-.-" evidence="8"/>